<dbReference type="CDD" id="cd06849">
    <property type="entry name" value="lipoyl_domain"/>
    <property type="match status" value="1"/>
</dbReference>
<feature type="domain" description="Lipoyl-binding" evidence="8">
    <location>
        <begin position="1"/>
        <end position="76"/>
    </location>
</feature>
<evidence type="ECO:0000259" key="9">
    <source>
        <dbReference type="PROSITE" id="PS51826"/>
    </source>
</evidence>
<dbReference type="InterPro" id="IPR036625">
    <property type="entry name" value="E3-bd_dom_sf"/>
</dbReference>
<feature type="compositionally biased region" description="Pro residues" evidence="7">
    <location>
        <begin position="151"/>
        <end position="171"/>
    </location>
</feature>
<comment type="similarity">
    <text evidence="2 6">Belongs to the 2-oxoacid dehydrogenase family.</text>
</comment>
<dbReference type="Gene3D" id="2.40.50.100">
    <property type="match status" value="1"/>
</dbReference>
<proteinExistence type="inferred from homology"/>
<evidence type="ECO:0000256" key="4">
    <source>
        <dbReference type="ARBA" id="ARBA00022823"/>
    </source>
</evidence>
<dbReference type="Gene3D" id="4.10.320.10">
    <property type="entry name" value="E3-binding domain"/>
    <property type="match status" value="1"/>
</dbReference>
<dbReference type="InterPro" id="IPR000089">
    <property type="entry name" value="Biotin_lipoyl"/>
</dbReference>
<dbReference type="InterPro" id="IPR011053">
    <property type="entry name" value="Single_hybrid_motif"/>
</dbReference>
<dbReference type="FunFam" id="3.30.559.10:FF:000007">
    <property type="entry name" value="Dihydrolipoamide acetyltransferase component of pyruvate dehydrogenase complex"/>
    <property type="match status" value="1"/>
</dbReference>
<feature type="domain" description="Peripheral subunit-binding (PSBD)" evidence="9">
    <location>
        <begin position="184"/>
        <end position="221"/>
    </location>
</feature>
<evidence type="ECO:0000256" key="6">
    <source>
        <dbReference type="RuleBase" id="RU003423"/>
    </source>
</evidence>
<evidence type="ECO:0000256" key="1">
    <source>
        <dbReference type="ARBA" id="ARBA00001938"/>
    </source>
</evidence>
<gene>
    <name evidence="10" type="ORF">SAMN04489812_3100</name>
</gene>
<dbReference type="SUPFAM" id="SSF47005">
    <property type="entry name" value="Peripheral subunit-binding domain of 2-oxo acid dehydrogenase complex"/>
    <property type="match status" value="1"/>
</dbReference>
<evidence type="ECO:0000256" key="5">
    <source>
        <dbReference type="ARBA" id="ARBA00023315"/>
    </source>
</evidence>
<evidence type="ECO:0000256" key="3">
    <source>
        <dbReference type="ARBA" id="ARBA00022679"/>
    </source>
</evidence>
<dbReference type="PROSITE" id="PS50968">
    <property type="entry name" value="BIOTINYL_LIPOYL"/>
    <property type="match status" value="1"/>
</dbReference>
<comment type="cofactor">
    <cofactor evidence="1 6">
        <name>(R)-lipoate</name>
        <dbReference type="ChEBI" id="CHEBI:83088"/>
    </cofactor>
</comment>
<evidence type="ECO:0000313" key="10">
    <source>
        <dbReference type="EMBL" id="SDS80789.1"/>
    </source>
</evidence>
<dbReference type="RefSeq" id="WP_091526190.1">
    <property type="nucleotide sequence ID" value="NZ_LT629772.1"/>
</dbReference>
<feature type="compositionally biased region" description="Low complexity" evidence="7">
    <location>
        <begin position="172"/>
        <end position="181"/>
    </location>
</feature>
<dbReference type="AlphaFoldDB" id="A0A1H1V970"/>
<dbReference type="GO" id="GO:0016407">
    <property type="term" value="F:acetyltransferase activity"/>
    <property type="evidence" value="ECO:0007669"/>
    <property type="project" value="TreeGrafter"/>
</dbReference>
<dbReference type="PROSITE" id="PS51826">
    <property type="entry name" value="PSBD"/>
    <property type="match status" value="1"/>
</dbReference>
<keyword evidence="10" id="KW-0670">Pyruvate</keyword>
<accession>A0A1H1V970</accession>
<dbReference type="PROSITE" id="PS00189">
    <property type="entry name" value="LIPOYL"/>
    <property type="match status" value="1"/>
</dbReference>
<dbReference type="EMBL" id="LT629772">
    <property type="protein sequence ID" value="SDS80789.1"/>
    <property type="molecule type" value="Genomic_DNA"/>
</dbReference>
<keyword evidence="11" id="KW-1185">Reference proteome</keyword>
<dbReference type="InterPro" id="IPR003016">
    <property type="entry name" value="2-oxoA_DH_lipoyl-BS"/>
</dbReference>
<feature type="region of interest" description="Disordered" evidence="7">
    <location>
        <begin position="76"/>
        <end position="181"/>
    </location>
</feature>
<evidence type="ECO:0000256" key="7">
    <source>
        <dbReference type="SAM" id="MobiDB-lite"/>
    </source>
</evidence>
<protein>
    <recommendedName>
        <fullName evidence="6">Dihydrolipoamide acetyltransferase component of pyruvate dehydrogenase complex</fullName>
        <ecNumber evidence="6">2.3.1.-</ecNumber>
    </recommendedName>
</protein>
<dbReference type="Pfam" id="PF00198">
    <property type="entry name" value="2-oxoacid_dh"/>
    <property type="match status" value="1"/>
</dbReference>
<evidence type="ECO:0000259" key="8">
    <source>
        <dbReference type="PROSITE" id="PS50968"/>
    </source>
</evidence>
<organism evidence="10 11">
    <name type="scientific">Microlunatus soli</name>
    <dbReference type="NCBI Taxonomy" id="630515"/>
    <lineage>
        <taxon>Bacteria</taxon>
        <taxon>Bacillati</taxon>
        <taxon>Actinomycetota</taxon>
        <taxon>Actinomycetes</taxon>
        <taxon>Propionibacteriales</taxon>
        <taxon>Propionibacteriaceae</taxon>
        <taxon>Microlunatus</taxon>
    </lineage>
</organism>
<keyword evidence="3 6" id="KW-0808">Transferase</keyword>
<dbReference type="EC" id="2.3.1.-" evidence="6"/>
<dbReference type="PANTHER" id="PTHR43178">
    <property type="entry name" value="DIHYDROLIPOAMIDE ACETYLTRANSFERASE COMPONENT OF PYRUVATE DEHYDROGENASE COMPLEX"/>
    <property type="match status" value="1"/>
</dbReference>
<dbReference type="Pfam" id="PF00364">
    <property type="entry name" value="Biotin_lipoyl"/>
    <property type="match status" value="1"/>
</dbReference>
<dbReference type="InterPro" id="IPR023213">
    <property type="entry name" value="CAT-like_dom_sf"/>
</dbReference>
<dbReference type="GO" id="GO:0031405">
    <property type="term" value="F:lipoic acid binding"/>
    <property type="evidence" value="ECO:0007669"/>
    <property type="project" value="TreeGrafter"/>
</dbReference>
<keyword evidence="5 6" id="KW-0012">Acyltransferase</keyword>
<dbReference type="GO" id="GO:0005737">
    <property type="term" value="C:cytoplasm"/>
    <property type="evidence" value="ECO:0007669"/>
    <property type="project" value="TreeGrafter"/>
</dbReference>
<dbReference type="OrthoDB" id="9805770at2"/>
<sequence>MKQFLLPDPGEGLVEAEIVSWHVKAGDQVKINDILLEVETSKSIVELPSPYAGTVGELMVAEGDTVEVGTPIISIDDGTGPATPTESAAAPAAEGDEGGERVANLVGYGPRAAQTKRRARKPAATPPAEPHQAVADAFTTAHPVSHRPEEPAPLQPVPAEPVGAPLPPPGQAPAEPHPAGGAVLAKPPVRKLAKDLGLDLATITGTGAGGVITRDDVEAAAQSPAPARGPEPVEGPIAHQQPTTDTRIPIKGVRKATAQAMVTSAFTAPHVTEWVTCDVSATMQLVEDLKARKEFADVRISPLLIIAKAALLALRRTRAMNATWDESAQEIIQHGAVNLGIAAATPRGLVVPNIKSADQLDLLQLAAALGQLITVARDGKTQPAEMSGGTFTITNVGVFGVDAGTPILNPGESGILAVGAINRRPWVVGSGADERIEPRWVTTLAVSFDHRIVDGEQGSTFLSDLATLLNNPATALLY</sequence>
<dbReference type="InterPro" id="IPR050743">
    <property type="entry name" value="2-oxoacid_DH_E2_comp"/>
</dbReference>
<dbReference type="Pfam" id="PF02817">
    <property type="entry name" value="E3_binding"/>
    <property type="match status" value="1"/>
</dbReference>
<reference evidence="10 11" key="1">
    <citation type="submission" date="2016-10" db="EMBL/GenBank/DDBJ databases">
        <authorList>
            <person name="de Groot N.N."/>
        </authorList>
    </citation>
    <scope>NUCLEOTIDE SEQUENCE [LARGE SCALE GENOMIC DNA]</scope>
    <source>
        <strain evidence="10 11">DSM 21800</strain>
    </source>
</reference>
<dbReference type="PANTHER" id="PTHR43178:SF5">
    <property type="entry name" value="LIPOAMIDE ACYLTRANSFERASE COMPONENT OF BRANCHED-CHAIN ALPHA-KETO ACID DEHYDROGENASE COMPLEX, MITOCHONDRIAL"/>
    <property type="match status" value="1"/>
</dbReference>
<dbReference type="SUPFAM" id="SSF52777">
    <property type="entry name" value="CoA-dependent acyltransferases"/>
    <property type="match status" value="1"/>
</dbReference>
<name>A0A1H1V970_9ACTN</name>
<feature type="compositionally biased region" description="Low complexity" evidence="7">
    <location>
        <begin position="78"/>
        <end position="93"/>
    </location>
</feature>
<feature type="region of interest" description="Disordered" evidence="7">
    <location>
        <begin position="221"/>
        <end position="243"/>
    </location>
</feature>
<evidence type="ECO:0000256" key="2">
    <source>
        <dbReference type="ARBA" id="ARBA00007317"/>
    </source>
</evidence>
<dbReference type="Gene3D" id="3.30.559.10">
    <property type="entry name" value="Chloramphenicol acetyltransferase-like domain"/>
    <property type="match status" value="1"/>
</dbReference>
<dbReference type="InterPro" id="IPR004167">
    <property type="entry name" value="PSBD"/>
</dbReference>
<keyword evidence="4 6" id="KW-0450">Lipoyl</keyword>
<dbReference type="STRING" id="630515.SAMN04489812_3100"/>
<dbReference type="InterPro" id="IPR001078">
    <property type="entry name" value="2-oxoacid_DH_actylTfrase"/>
</dbReference>
<evidence type="ECO:0000313" key="11">
    <source>
        <dbReference type="Proteomes" id="UP000199103"/>
    </source>
</evidence>
<dbReference type="Proteomes" id="UP000199103">
    <property type="component" value="Chromosome I"/>
</dbReference>
<dbReference type="SUPFAM" id="SSF51230">
    <property type="entry name" value="Single hybrid motif"/>
    <property type="match status" value="1"/>
</dbReference>